<dbReference type="EMBL" id="VWXF01000001">
    <property type="protein sequence ID" value="NIF20136.1"/>
    <property type="molecule type" value="Genomic_DNA"/>
</dbReference>
<protein>
    <submittedName>
        <fullName evidence="1">Zinc chelation protein SecC</fullName>
    </submittedName>
</protein>
<dbReference type="RefSeq" id="WP_167011965.1">
    <property type="nucleotide sequence ID" value="NZ_VWXF01000001.1"/>
</dbReference>
<comment type="caution">
    <text evidence="1">The sequence shown here is derived from an EMBL/GenBank/DDBJ whole genome shotgun (WGS) entry which is preliminary data.</text>
</comment>
<accession>A0ABX0R402</accession>
<name>A0ABX0R402_9GAMM</name>
<evidence type="ECO:0000313" key="1">
    <source>
        <dbReference type="EMBL" id="NIF20136.1"/>
    </source>
</evidence>
<keyword evidence="2" id="KW-1185">Reference proteome</keyword>
<reference evidence="1 2" key="1">
    <citation type="journal article" date="2019" name="bioRxiv">
        <title>Bacteria contribute to plant secondary compound degradation in a generalist herbivore system.</title>
        <authorList>
            <person name="Francoeur C.B."/>
            <person name="Khadempour L."/>
            <person name="Moreira-Soto R.D."/>
            <person name="Gotting K."/>
            <person name="Book A.J."/>
            <person name="Pinto-Tomas A.A."/>
            <person name="Keefover-Ring K."/>
            <person name="Currie C.R."/>
        </authorList>
    </citation>
    <scope>NUCLEOTIDE SEQUENCE [LARGE SCALE GENOMIC DNA]</scope>
    <source>
        <strain evidence="1">Acro-835</strain>
    </source>
</reference>
<dbReference type="Proteomes" id="UP001515683">
    <property type="component" value="Unassembled WGS sequence"/>
</dbReference>
<sequence length="270" mass="31687">MKIELTTLEDIVNPEIIKSIDSIKKEKLKSIKCGDEEKANECWRALKAFDLNVLYIRAFNNIKNKRYRDAWNELEKCEINYEFLSENSNEFFLINTRSKFIIDKVIKWQSLYPYCLFVSPGFKVGYYTCSICDHRVRPRSRCGHKKGKIYNGELCLHVAHDMEILEVSIVSTPAQKYSVMHDDATLDFTLIEYISNILESAFEEWDLNRTTMRFPKERFANVRSEDDCPCKSGREFHGCCSDKKEIEIPHIDFILSKSIPPDKEEISFPY</sequence>
<gene>
    <name evidence="1" type="ORF">F3J40_00690</name>
</gene>
<evidence type="ECO:0000313" key="2">
    <source>
        <dbReference type="Proteomes" id="UP001515683"/>
    </source>
</evidence>
<organism evidence="1 2">
    <name type="scientific">Candidatus Pantoea multigeneris</name>
    <dbReference type="NCBI Taxonomy" id="2608357"/>
    <lineage>
        <taxon>Bacteria</taxon>
        <taxon>Pseudomonadati</taxon>
        <taxon>Pseudomonadota</taxon>
        <taxon>Gammaproteobacteria</taxon>
        <taxon>Enterobacterales</taxon>
        <taxon>Erwiniaceae</taxon>
        <taxon>Pantoea</taxon>
    </lineage>
</organism>
<proteinExistence type="predicted"/>